<name>A0A4S8I8I0_MUSBA</name>
<keyword evidence="3" id="KW-1185">Reference proteome</keyword>
<keyword evidence="1" id="KW-0812">Transmembrane</keyword>
<dbReference type="AlphaFoldDB" id="A0A4S8I8I0"/>
<sequence length="140" mass="15624">MNFISLIGVITVLLGAYLWLLLKRYKKNLGRGSYRAAYSLINMPLYSKALCLWESGSSIHSMEPIVGYSPRKSQNRVLLGGYTSFAVYSTRAFLVQDEILMIVGVFTNFAIIACFTGRLTACICFGVFTTFAGQNLFFIT</sequence>
<protein>
    <recommendedName>
        <fullName evidence="4">NADH:quinone oxidoreductase/Mrp antiporter membrane subunit domain-containing protein</fullName>
    </recommendedName>
</protein>
<dbReference type="Proteomes" id="UP000317650">
    <property type="component" value="Unassembled WGS sequence"/>
</dbReference>
<feature type="transmembrane region" description="Helical" evidence="1">
    <location>
        <begin position="99"/>
        <end position="128"/>
    </location>
</feature>
<keyword evidence="1" id="KW-1133">Transmembrane helix</keyword>
<gene>
    <name evidence="2" type="ORF">C4D60_Mb00t12600</name>
</gene>
<evidence type="ECO:0000313" key="3">
    <source>
        <dbReference type="Proteomes" id="UP000317650"/>
    </source>
</evidence>
<dbReference type="STRING" id="52838.A0A4S8I8I0"/>
<keyword evidence="1" id="KW-0472">Membrane</keyword>
<accession>A0A4S8I8I0</accession>
<reference evidence="2 3" key="1">
    <citation type="journal article" date="2019" name="Nat. Plants">
        <title>Genome sequencing of Musa balbisiana reveals subgenome evolution and function divergence in polyploid bananas.</title>
        <authorList>
            <person name="Yao X."/>
        </authorList>
    </citation>
    <scope>NUCLEOTIDE SEQUENCE [LARGE SCALE GENOMIC DNA]</scope>
    <source>
        <strain evidence="3">cv. DH-PKW</strain>
        <tissue evidence="2">Leaves</tissue>
    </source>
</reference>
<evidence type="ECO:0008006" key="4">
    <source>
        <dbReference type="Google" id="ProtNLM"/>
    </source>
</evidence>
<evidence type="ECO:0000313" key="2">
    <source>
        <dbReference type="EMBL" id="THU43724.1"/>
    </source>
</evidence>
<organism evidence="2 3">
    <name type="scientific">Musa balbisiana</name>
    <name type="common">Banana</name>
    <dbReference type="NCBI Taxonomy" id="52838"/>
    <lineage>
        <taxon>Eukaryota</taxon>
        <taxon>Viridiplantae</taxon>
        <taxon>Streptophyta</taxon>
        <taxon>Embryophyta</taxon>
        <taxon>Tracheophyta</taxon>
        <taxon>Spermatophyta</taxon>
        <taxon>Magnoliopsida</taxon>
        <taxon>Liliopsida</taxon>
        <taxon>Zingiberales</taxon>
        <taxon>Musaceae</taxon>
        <taxon>Musa</taxon>
    </lineage>
</organism>
<comment type="caution">
    <text evidence="2">The sequence shown here is derived from an EMBL/GenBank/DDBJ whole genome shotgun (WGS) entry which is preliminary data.</text>
</comment>
<proteinExistence type="predicted"/>
<feature type="transmembrane region" description="Helical" evidence="1">
    <location>
        <begin position="6"/>
        <end position="22"/>
    </location>
</feature>
<evidence type="ECO:0000256" key="1">
    <source>
        <dbReference type="SAM" id="Phobius"/>
    </source>
</evidence>
<dbReference type="EMBL" id="PYDT01000015">
    <property type="protein sequence ID" value="THU43724.1"/>
    <property type="molecule type" value="Genomic_DNA"/>
</dbReference>